<protein>
    <submittedName>
        <fullName evidence="1">Uncharacterized protein</fullName>
    </submittedName>
</protein>
<reference evidence="1 2" key="1">
    <citation type="submission" date="2023-07" db="EMBL/GenBank/DDBJ databases">
        <title>Sorghum-associated microbial communities from plants grown in Nebraska, USA.</title>
        <authorList>
            <person name="Schachtman D."/>
        </authorList>
    </citation>
    <scope>NUCLEOTIDE SEQUENCE [LARGE SCALE GENOMIC DNA]</scope>
    <source>
        <strain evidence="1 2">BE313</strain>
    </source>
</reference>
<dbReference type="RefSeq" id="WP_310375405.1">
    <property type="nucleotide sequence ID" value="NZ_JAVDXT010000004.1"/>
</dbReference>
<evidence type="ECO:0000313" key="2">
    <source>
        <dbReference type="Proteomes" id="UP001180487"/>
    </source>
</evidence>
<sequence>MLYLDFDYSEDELGCGAFEAMASTRPEQVPAVRQEVKQVLDWAHTAFPGMRAPLDDGGEWDFYLHGQQEWTATEEIHYDAQSRELHVQLGPQGLPRHTLTLSLTGSAQFCDAFRQRFLPD</sequence>
<keyword evidence="2" id="KW-1185">Reference proteome</keyword>
<proteinExistence type="predicted"/>
<name>A0ABU2CCK0_9BURK</name>
<evidence type="ECO:0000313" key="1">
    <source>
        <dbReference type="EMBL" id="MDR7379039.1"/>
    </source>
</evidence>
<organism evidence="1 2">
    <name type="scientific">Rhodoferax ferrireducens</name>
    <dbReference type="NCBI Taxonomy" id="192843"/>
    <lineage>
        <taxon>Bacteria</taxon>
        <taxon>Pseudomonadati</taxon>
        <taxon>Pseudomonadota</taxon>
        <taxon>Betaproteobacteria</taxon>
        <taxon>Burkholderiales</taxon>
        <taxon>Comamonadaceae</taxon>
        <taxon>Rhodoferax</taxon>
    </lineage>
</organism>
<dbReference type="EMBL" id="JAVDXT010000004">
    <property type="protein sequence ID" value="MDR7379039.1"/>
    <property type="molecule type" value="Genomic_DNA"/>
</dbReference>
<dbReference type="Proteomes" id="UP001180487">
    <property type="component" value="Unassembled WGS sequence"/>
</dbReference>
<comment type="caution">
    <text evidence="1">The sequence shown here is derived from an EMBL/GenBank/DDBJ whole genome shotgun (WGS) entry which is preliminary data.</text>
</comment>
<accession>A0ABU2CCK0</accession>
<gene>
    <name evidence="1" type="ORF">J2X19_003733</name>
</gene>